<gene>
    <name evidence="9" type="primary">HVT039</name>
</gene>
<organismHost>
    <name type="scientific">Gallus gallus</name>
    <name type="common">Chicken</name>
    <dbReference type="NCBI Taxonomy" id="9031"/>
</organismHost>
<dbReference type="KEGG" id="vg:918494"/>
<keyword evidence="4" id="KW-0863">Zinc-finger</keyword>
<keyword evidence="1" id="KW-0597">Phosphoprotein</keyword>
<evidence type="ECO:0000256" key="3">
    <source>
        <dbReference type="ARBA" id="ARBA00022723"/>
    </source>
</evidence>
<evidence type="ECO:0000256" key="6">
    <source>
        <dbReference type="ARBA" id="ARBA00022870"/>
    </source>
</evidence>
<dbReference type="GeneID" id="918494"/>
<keyword evidence="5" id="KW-0862">Zinc</keyword>
<evidence type="ECO:0000256" key="7">
    <source>
        <dbReference type="ARBA" id="ARBA00023136"/>
    </source>
</evidence>
<dbReference type="Pfam" id="PF02718">
    <property type="entry name" value="Herpes_UL31"/>
    <property type="match status" value="1"/>
</dbReference>
<accession>Q9DPQ6</accession>
<organism evidence="9 10">
    <name type="scientific">Meleagrid herpesvirus 1</name>
    <name type="common">MeHV-1</name>
    <name type="synonym">Turkey herpesvirus</name>
    <dbReference type="NCBI Taxonomy" id="37108"/>
    <lineage>
        <taxon>Viruses</taxon>
        <taxon>Duplodnaviria</taxon>
        <taxon>Heunggongvirae</taxon>
        <taxon>Peploviricota</taxon>
        <taxon>Herviviricetes</taxon>
        <taxon>Herpesvirales</taxon>
        <taxon>Orthoherpesviridae</taxon>
        <taxon>Alphaherpesvirinae</taxon>
        <taxon>Mardivirus</taxon>
        <taxon>Mardivirus meleagridalpha1</taxon>
    </lineage>
</organism>
<keyword evidence="7" id="KW-0472">Membrane</keyword>
<reference evidence="9 10" key="1">
    <citation type="journal article" date="2001" name="J. Virol.">
        <title>The genome of turkey herpesvirus.</title>
        <authorList>
            <person name="Afonso C.L."/>
            <person name="Tulman E.R."/>
            <person name="Lu Z."/>
            <person name="Zsak L."/>
            <person name="Rock D.L."/>
            <person name="Kutish G.F."/>
        </authorList>
    </citation>
    <scope>NUCLEOTIDE SEQUENCE [LARGE SCALE GENOMIC DNA]</scope>
    <source>
        <strain evidence="9">FC126</strain>
    </source>
</reference>
<feature type="compositionally biased region" description="Basic residues" evidence="8">
    <location>
        <begin position="8"/>
        <end position="25"/>
    </location>
</feature>
<evidence type="ECO:0000313" key="10">
    <source>
        <dbReference type="Proteomes" id="UP000175168"/>
    </source>
</evidence>
<evidence type="ECO:0000256" key="2">
    <source>
        <dbReference type="ARBA" id="ARBA00022562"/>
    </source>
</evidence>
<sequence length="305" mass="34760">MTGYSALPRRKSARRSVRSARWTRRQGRDSRTSVNSSKIDARKTYVNTYRAYFEFIAESPSEELMVVKDLIIPLIKTTSISLPFNLAEAVADNCLSLSGMGYYIGVGGCCPTCISNGEPRLGRNDRAALILAYVQQINDIYKYRVFFASIIAVREKMGNGEEKCRGAETALTRIISIPELFFAYYVLLDSGVKNVKVLFYKDHEAGDNEYMMYVVFPGKSLHLHHRLIDCLKTACNNYHIIAHVWRTNFVLIIRKDYTRHADLNDVPAINADDIYCKLCDLNIDGELLLEYGKLYATFDDFLPPR</sequence>
<keyword evidence="6" id="KW-1043">Host membrane</keyword>
<dbReference type="Proteomes" id="UP000175168">
    <property type="component" value="Segment"/>
</dbReference>
<dbReference type="EMBL" id="AF291866">
    <property type="protein sequence ID" value="AAG45769.1"/>
    <property type="molecule type" value="Genomic_DNA"/>
</dbReference>
<name>Q9DPQ6_MEHV1</name>
<keyword evidence="3" id="KW-0479">Metal-binding</keyword>
<evidence type="ECO:0000256" key="1">
    <source>
        <dbReference type="ARBA" id="ARBA00022553"/>
    </source>
</evidence>
<dbReference type="RefSeq" id="NP_073325.1">
    <property type="nucleotide sequence ID" value="NC_002641.1"/>
</dbReference>
<feature type="region of interest" description="Disordered" evidence="8">
    <location>
        <begin position="1"/>
        <end position="35"/>
    </location>
</feature>
<dbReference type="GO" id="GO:0046765">
    <property type="term" value="P:viral budding from nuclear membrane"/>
    <property type="evidence" value="ECO:0007669"/>
    <property type="project" value="InterPro"/>
</dbReference>
<proteinExistence type="inferred from homology"/>
<dbReference type="GO" id="GO:0008270">
    <property type="term" value="F:zinc ion binding"/>
    <property type="evidence" value="ECO:0007669"/>
    <property type="project" value="UniProtKB-KW"/>
</dbReference>
<keyword evidence="2" id="KW-1048">Host nucleus</keyword>
<organismHost>
    <name type="scientific">Meleagris gallopavo</name>
    <name type="common">Wild turkey</name>
    <dbReference type="NCBI Taxonomy" id="9103"/>
</organismHost>
<keyword evidence="10" id="KW-1185">Reference proteome</keyword>
<evidence type="ECO:0000313" key="9">
    <source>
        <dbReference type="EMBL" id="AAG45769.1"/>
    </source>
</evidence>
<evidence type="ECO:0000256" key="4">
    <source>
        <dbReference type="ARBA" id="ARBA00022771"/>
    </source>
</evidence>
<dbReference type="InterPro" id="IPR021152">
    <property type="entry name" value="Herpes_UL31"/>
</dbReference>
<dbReference type="HAMAP" id="MF_04023">
    <property type="entry name" value="HSV_NEC1"/>
    <property type="match status" value="1"/>
</dbReference>
<protein>
    <submittedName>
        <fullName evidence="9">UL31 nuclear phosphoprotein</fullName>
    </submittedName>
</protein>
<evidence type="ECO:0000256" key="5">
    <source>
        <dbReference type="ARBA" id="ARBA00022833"/>
    </source>
</evidence>
<evidence type="ECO:0000256" key="8">
    <source>
        <dbReference type="SAM" id="MobiDB-lite"/>
    </source>
</evidence>